<evidence type="ECO:0000256" key="1">
    <source>
        <dbReference type="ARBA" id="ARBA00005446"/>
    </source>
</evidence>
<proteinExistence type="inferred from homology"/>
<name>A0A2G8SDK3_9APHY</name>
<evidence type="ECO:0000313" key="12">
    <source>
        <dbReference type="Proteomes" id="UP000230002"/>
    </source>
</evidence>
<dbReference type="SUPFAM" id="SSF52540">
    <property type="entry name" value="P-loop containing nucleoside triphosphate hydrolases"/>
    <property type="match status" value="1"/>
</dbReference>
<dbReference type="Gene3D" id="3.40.50.300">
    <property type="entry name" value="P-loop containing nucleotide triphosphate hydrolases"/>
    <property type="match status" value="2"/>
</dbReference>
<organism evidence="11 12">
    <name type="scientific">Ganoderma sinense ZZ0214-1</name>
    <dbReference type="NCBI Taxonomy" id="1077348"/>
    <lineage>
        <taxon>Eukaryota</taxon>
        <taxon>Fungi</taxon>
        <taxon>Dikarya</taxon>
        <taxon>Basidiomycota</taxon>
        <taxon>Agaricomycotina</taxon>
        <taxon>Agaricomycetes</taxon>
        <taxon>Polyporales</taxon>
        <taxon>Polyporaceae</taxon>
        <taxon>Ganoderma</taxon>
    </lineage>
</organism>
<feature type="compositionally biased region" description="Polar residues" evidence="8">
    <location>
        <begin position="673"/>
        <end position="689"/>
    </location>
</feature>
<dbReference type="Pfam" id="PF00271">
    <property type="entry name" value="Helicase_C"/>
    <property type="match status" value="1"/>
</dbReference>
<dbReference type="GO" id="GO:0003676">
    <property type="term" value="F:nucleic acid binding"/>
    <property type="evidence" value="ECO:0007669"/>
    <property type="project" value="InterPro"/>
</dbReference>
<dbReference type="SMART" id="SM00487">
    <property type="entry name" value="DEXDc"/>
    <property type="match status" value="1"/>
</dbReference>
<dbReference type="Proteomes" id="UP000230002">
    <property type="component" value="Unassembled WGS sequence"/>
</dbReference>
<dbReference type="InterPro" id="IPR036388">
    <property type="entry name" value="WH-like_DNA-bd_sf"/>
</dbReference>
<evidence type="ECO:0000313" key="11">
    <source>
        <dbReference type="EMBL" id="PIL31850.1"/>
    </source>
</evidence>
<dbReference type="InterPro" id="IPR014001">
    <property type="entry name" value="Helicase_ATP-bd"/>
</dbReference>
<comment type="catalytic activity">
    <reaction evidence="7">
        <text>ATP + H2O = ADP + phosphate + H(+)</text>
        <dbReference type="Rhea" id="RHEA:13065"/>
        <dbReference type="ChEBI" id="CHEBI:15377"/>
        <dbReference type="ChEBI" id="CHEBI:15378"/>
        <dbReference type="ChEBI" id="CHEBI:30616"/>
        <dbReference type="ChEBI" id="CHEBI:43474"/>
        <dbReference type="ChEBI" id="CHEBI:456216"/>
    </reaction>
</comment>
<dbReference type="InterPro" id="IPR032284">
    <property type="entry name" value="RecQ_Zn-bd"/>
</dbReference>
<dbReference type="InterPro" id="IPR011545">
    <property type="entry name" value="DEAD/DEAH_box_helicase_dom"/>
</dbReference>
<comment type="catalytic activity">
    <reaction evidence="6 7">
        <text>Couples ATP hydrolysis with the unwinding of duplex DNA by translocating in the 3'-5' direction.</text>
        <dbReference type="EC" id="5.6.2.4"/>
    </reaction>
</comment>
<dbReference type="Pfam" id="PF00270">
    <property type="entry name" value="DEAD"/>
    <property type="match status" value="1"/>
</dbReference>
<feature type="compositionally biased region" description="Gly residues" evidence="8">
    <location>
        <begin position="694"/>
        <end position="705"/>
    </location>
</feature>
<dbReference type="SMART" id="SM00490">
    <property type="entry name" value="HELICc"/>
    <property type="match status" value="1"/>
</dbReference>
<dbReference type="FunFam" id="3.40.50.300:FF:001389">
    <property type="entry name" value="ATP-dependent DNA helicase RecQ"/>
    <property type="match status" value="1"/>
</dbReference>
<dbReference type="CDD" id="cd17920">
    <property type="entry name" value="DEXHc_RecQ"/>
    <property type="match status" value="1"/>
</dbReference>
<keyword evidence="7" id="KW-0539">Nucleus</keyword>
<evidence type="ECO:0000256" key="3">
    <source>
        <dbReference type="ARBA" id="ARBA00022801"/>
    </source>
</evidence>
<dbReference type="EMBL" id="AYKW01000012">
    <property type="protein sequence ID" value="PIL31850.1"/>
    <property type="molecule type" value="Genomic_DNA"/>
</dbReference>
<dbReference type="Gene3D" id="1.10.10.10">
    <property type="entry name" value="Winged helix-like DNA-binding domain superfamily/Winged helix DNA-binding domain"/>
    <property type="match status" value="1"/>
</dbReference>
<reference evidence="11 12" key="1">
    <citation type="journal article" date="2015" name="Sci. Rep.">
        <title>Chromosome-level genome map provides insights into diverse defense mechanisms in the medicinal fungus Ganoderma sinense.</title>
        <authorList>
            <person name="Zhu Y."/>
            <person name="Xu J."/>
            <person name="Sun C."/>
            <person name="Zhou S."/>
            <person name="Xu H."/>
            <person name="Nelson D.R."/>
            <person name="Qian J."/>
            <person name="Song J."/>
            <person name="Luo H."/>
            <person name="Xiang L."/>
            <person name="Li Y."/>
            <person name="Xu Z."/>
            <person name="Ji A."/>
            <person name="Wang L."/>
            <person name="Lu S."/>
            <person name="Hayward A."/>
            <person name="Sun W."/>
            <person name="Li X."/>
            <person name="Schwartz D.C."/>
            <person name="Wang Y."/>
            <person name="Chen S."/>
        </authorList>
    </citation>
    <scope>NUCLEOTIDE SEQUENCE [LARGE SCALE GENOMIC DNA]</scope>
    <source>
        <strain evidence="11 12">ZZ0214-1</strain>
    </source>
</reference>
<keyword evidence="5 7" id="KW-0067">ATP-binding</keyword>
<evidence type="ECO:0000256" key="2">
    <source>
        <dbReference type="ARBA" id="ARBA00022741"/>
    </source>
</evidence>
<accession>A0A2G8SDK3</accession>
<dbReference type="STRING" id="1077348.A0A2G8SDK3"/>
<evidence type="ECO:0000256" key="5">
    <source>
        <dbReference type="ARBA" id="ARBA00022840"/>
    </source>
</evidence>
<dbReference type="AlphaFoldDB" id="A0A2G8SDK3"/>
<dbReference type="Pfam" id="PF16124">
    <property type="entry name" value="RecQ_Zn_bind"/>
    <property type="match status" value="1"/>
</dbReference>
<comment type="similarity">
    <text evidence="1 7">Belongs to the helicase family. RecQ subfamily.</text>
</comment>
<keyword evidence="2 7" id="KW-0547">Nucleotide-binding</keyword>
<dbReference type="PROSITE" id="PS51194">
    <property type="entry name" value="HELICASE_CTER"/>
    <property type="match status" value="1"/>
</dbReference>
<comment type="subcellular location">
    <subcellularLocation>
        <location evidence="7">Nucleus</location>
    </subcellularLocation>
</comment>
<dbReference type="GO" id="GO:0009378">
    <property type="term" value="F:four-way junction helicase activity"/>
    <property type="evidence" value="ECO:0007669"/>
    <property type="project" value="TreeGrafter"/>
</dbReference>
<dbReference type="PROSITE" id="PS51192">
    <property type="entry name" value="HELICASE_ATP_BIND_1"/>
    <property type="match status" value="1"/>
</dbReference>
<feature type="domain" description="Helicase C-terminal" evidence="10">
    <location>
        <begin position="229"/>
        <end position="375"/>
    </location>
</feature>
<evidence type="ECO:0000259" key="9">
    <source>
        <dbReference type="PROSITE" id="PS51192"/>
    </source>
</evidence>
<dbReference type="GO" id="GO:0005524">
    <property type="term" value="F:ATP binding"/>
    <property type="evidence" value="ECO:0007669"/>
    <property type="project" value="UniProtKB-KW"/>
</dbReference>
<dbReference type="GO" id="GO:0005694">
    <property type="term" value="C:chromosome"/>
    <property type="evidence" value="ECO:0007669"/>
    <property type="project" value="TreeGrafter"/>
</dbReference>
<dbReference type="EC" id="5.6.2.4" evidence="7"/>
<dbReference type="GO" id="GO:0005737">
    <property type="term" value="C:cytoplasm"/>
    <property type="evidence" value="ECO:0007669"/>
    <property type="project" value="TreeGrafter"/>
</dbReference>
<dbReference type="NCBIfam" id="TIGR00614">
    <property type="entry name" value="recQ_fam"/>
    <property type="match status" value="1"/>
</dbReference>
<evidence type="ECO:0000256" key="7">
    <source>
        <dbReference type="RuleBase" id="RU364117"/>
    </source>
</evidence>
<feature type="region of interest" description="Disordered" evidence="8">
    <location>
        <begin position="673"/>
        <end position="713"/>
    </location>
</feature>
<feature type="domain" description="Helicase ATP-binding" evidence="9">
    <location>
        <begin position="36"/>
        <end position="204"/>
    </location>
</feature>
<evidence type="ECO:0000259" key="10">
    <source>
        <dbReference type="PROSITE" id="PS51194"/>
    </source>
</evidence>
<dbReference type="GO" id="GO:0000724">
    <property type="term" value="P:double-strand break repair via homologous recombination"/>
    <property type="evidence" value="ECO:0007669"/>
    <property type="project" value="TreeGrafter"/>
</dbReference>
<protein>
    <recommendedName>
        <fullName evidence="7">ATP-dependent DNA helicase</fullName>
        <ecNumber evidence="7">5.6.2.4</ecNumber>
    </recommendedName>
</protein>
<dbReference type="InterPro" id="IPR027417">
    <property type="entry name" value="P-loop_NTPase"/>
</dbReference>
<keyword evidence="4 7" id="KW-0347">Helicase</keyword>
<dbReference type="InterPro" id="IPR004589">
    <property type="entry name" value="DNA_helicase_ATP-dep_RecQ"/>
</dbReference>
<sequence>MGDVQPDDPMMQKAHEVLKDTFGFASFRLEQEAVIRRLLVDNDNALVLFPTGGGKSLTYQIPALCLEGLTLVISPLIALMKDQVDALVTRDVKAANLDSTQDASRSAWIKNEVMTGSMKILYVAPERLNNEGFMAMMRRVRISLLAVDESHCISQWGASFRPEYLKIARFAEEMDVERVLCLTATATPSVSKDICDSFFIDRNAGVFRIPVYRHNLALNVEAFDNMGQKVTRLVSILKERTGPAIVYVTLQKHADEVANTLRTYQMDAQTYHAGLPSEERERVQLNFMESDKGIVVATIAFGMGIDKANIRQVIHFHMPKTLENYSQEVGRAGRDGLLSHCYMFLCAADLPVLEGFARGDTCAKRDIELWIQEVSLKQPASDGTLDFNLYKQSKDYDIRQTVLNLCYAQLELDYGYIRATTPFFSIYDISQRDANGWSKVLANSSAAAKAIRTYWSAKGNGYQIDTVLTAERAGIERSDISRTVNGWELDGHITSKASQVRARFMVMKPMPKGTKDIKALANQLYTGMVGRENEAVEKIRKVIEFATADDCMAQGLAAYFGDEDAVPGGMCGKCSFCLSGAGVEFSPIAQSIPDATRLKQILDACPERDDPRLLARMAFGITSPRLTYGKWSTAHPLFGSMVDVDFSALVAAFDVECKRAGYAKAEAVAPARTSQKRTYSQTKTSSNYASSSRGGYGRGGYGGSYKRGRRGRY</sequence>
<dbReference type="PANTHER" id="PTHR13710">
    <property type="entry name" value="DNA HELICASE RECQ FAMILY MEMBER"/>
    <property type="match status" value="1"/>
</dbReference>
<dbReference type="GO" id="GO:0016887">
    <property type="term" value="F:ATP hydrolysis activity"/>
    <property type="evidence" value="ECO:0007669"/>
    <property type="project" value="RHEA"/>
</dbReference>
<keyword evidence="12" id="KW-1185">Reference proteome</keyword>
<dbReference type="InterPro" id="IPR001650">
    <property type="entry name" value="Helicase_C-like"/>
</dbReference>
<dbReference type="GO" id="GO:0005634">
    <property type="term" value="C:nucleus"/>
    <property type="evidence" value="ECO:0007669"/>
    <property type="project" value="UniProtKB-SubCell"/>
</dbReference>
<evidence type="ECO:0000256" key="4">
    <source>
        <dbReference type="ARBA" id="ARBA00022806"/>
    </source>
</evidence>
<dbReference type="OrthoDB" id="2507344at2759"/>
<keyword evidence="3 7" id="KW-0378">Hydrolase</keyword>
<dbReference type="GO" id="GO:0043138">
    <property type="term" value="F:3'-5' DNA helicase activity"/>
    <property type="evidence" value="ECO:0007669"/>
    <property type="project" value="UniProtKB-EC"/>
</dbReference>
<gene>
    <name evidence="11" type="ORF">GSI_06554</name>
</gene>
<dbReference type="PANTHER" id="PTHR13710:SF120">
    <property type="entry name" value="BIFUNCTIONAL 3'-5' EXONUCLEASE_ATP-DEPENDENT HELICASE WRN"/>
    <property type="match status" value="1"/>
</dbReference>
<comment type="caution">
    <text evidence="11">The sequence shown here is derived from an EMBL/GenBank/DDBJ whole genome shotgun (WGS) entry which is preliminary data.</text>
</comment>
<evidence type="ECO:0000256" key="6">
    <source>
        <dbReference type="ARBA" id="ARBA00034617"/>
    </source>
</evidence>
<evidence type="ECO:0000256" key="8">
    <source>
        <dbReference type="SAM" id="MobiDB-lite"/>
    </source>
</evidence>